<dbReference type="AlphaFoldDB" id="A0A292ZNI5"/>
<dbReference type="Gene3D" id="3.40.50.300">
    <property type="entry name" value="P-loop containing nucleotide triphosphate hydrolases"/>
    <property type="match status" value="1"/>
</dbReference>
<dbReference type="InterPro" id="IPR027417">
    <property type="entry name" value="P-loop_NTPase"/>
</dbReference>
<dbReference type="RefSeq" id="WP_226870404.1">
    <property type="nucleotide sequence ID" value="NZ_BEWI01000032.1"/>
</dbReference>
<dbReference type="EMBL" id="BEWI01000032">
    <property type="protein sequence ID" value="GAY24443.1"/>
    <property type="molecule type" value="Genomic_DNA"/>
</dbReference>
<evidence type="ECO:0000313" key="1">
    <source>
        <dbReference type="EMBL" id="GAY24443.1"/>
    </source>
</evidence>
<reference evidence="1 2" key="2">
    <citation type="journal article" date="2013" name="Environ. Sci. Technol.">
        <title>The 4-tert-butylphenol-utilizing bacterium Sphingobium fuliginis OMI can degrade bisphenols via phenolic ring hydroxylation and meta-cleavage pathway.</title>
        <authorList>
            <person name="Ogata Y."/>
            <person name="Goda S."/>
            <person name="Toyama T."/>
            <person name="Sei K."/>
            <person name="Ike M."/>
        </authorList>
    </citation>
    <scope>NUCLEOTIDE SEQUENCE [LARGE SCALE GENOMIC DNA]</scope>
    <source>
        <strain evidence="1 2">OMI</strain>
    </source>
</reference>
<sequence>MMRSRSEKVGNVAALSTGIDASALIRSSQMIAGHFDTPDPALVGRVKRFIAWLNDQPPLRAEQKADVELQLRKLLSTRLRLAADRKRIPAIAEEKIERPIFVIGFGRTGTTLIHSLLAEDIGARAPLWWHSHSPSPPPGEVPATPERIELAARELDEMLMRSPGLLTLHPYWDKRGHCPIECEEIFTLDFQNAYPSLLYKLPALAMILDASNIADAYRFHRQFLQQLQWRQPTSHWVVKGIYHQFALDALFEAYPDALCIWPHRDPVQVHPSIMAITAVLYGGITNWQMDFQALGPAFVESIAASLSETMENPLVDDPRIFHVDFHDLTRDPVDVIRRAYGHWQLDCTREFEARMRAWLADPGNASNRYGRYDYALEPFGLTREMIETAFEGYSRRFRLGRFA</sequence>
<protein>
    <recommendedName>
        <fullName evidence="3">Sulfotransferase</fullName>
    </recommendedName>
</protein>
<name>A0A292ZNI5_SPHSA</name>
<organism evidence="1 2">
    <name type="scientific">Sphingobium fuliginis (strain ATCC 27551)</name>
    <dbReference type="NCBI Taxonomy" id="336203"/>
    <lineage>
        <taxon>Bacteria</taxon>
        <taxon>Pseudomonadati</taxon>
        <taxon>Pseudomonadota</taxon>
        <taxon>Alphaproteobacteria</taxon>
        <taxon>Sphingomonadales</taxon>
        <taxon>Sphingomonadaceae</taxon>
        <taxon>Sphingobium</taxon>
    </lineage>
</organism>
<gene>
    <name evidence="1" type="ORF">SFOMI_5023</name>
</gene>
<reference evidence="1 2" key="1">
    <citation type="journal article" date="2013" name="Biodegradation">
        <title>Occurrence of 4-tert-butylphenol (4-t-BP) biodegradation in an aquatic sample caused by the presence of Spirodela polyrrhiza and isolation of a 4-t-BP-utilizing bacterium.</title>
        <authorList>
            <person name="Ogata Y."/>
            <person name="Toyama T."/>
            <person name="Yu N."/>
            <person name="Wang X."/>
            <person name="Sei K."/>
            <person name="Ike M."/>
        </authorList>
    </citation>
    <scope>NUCLEOTIDE SEQUENCE [LARGE SCALE GENOMIC DNA]</scope>
    <source>
        <strain evidence="1 2">OMI</strain>
    </source>
</reference>
<dbReference type="PANTHER" id="PTHR36451:SF1">
    <property type="entry name" value="OMEGA-HYDROXY-BETA-DIHYDROMENAQUINONE-9 SULFOTRANSFERASE STF3"/>
    <property type="match status" value="1"/>
</dbReference>
<dbReference type="Proteomes" id="UP000221538">
    <property type="component" value="Unassembled WGS sequence"/>
</dbReference>
<accession>A0A292ZNI5</accession>
<proteinExistence type="predicted"/>
<evidence type="ECO:0008006" key="3">
    <source>
        <dbReference type="Google" id="ProtNLM"/>
    </source>
</evidence>
<comment type="caution">
    <text evidence="1">The sequence shown here is derived from an EMBL/GenBank/DDBJ whole genome shotgun (WGS) entry which is preliminary data.</text>
</comment>
<dbReference type="Pfam" id="PF13469">
    <property type="entry name" value="Sulfotransfer_3"/>
    <property type="match status" value="1"/>
</dbReference>
<dbReference type="PANTHER" id="PTHR36451">
    <property type="entry name" value="PAPS-DEPENDENT SULFOTRANSFERASE STF3"/>
    <property type="match status" value="1"/>
</dbReference>
<evidence type="ECO:0000313" key="2">
    <source>
        <dbReference type="Proteomes" id="UP000221538"/>
    </source>
</evidence>
<dbReference type="SUPFAM" id="SSF52540">
    <property type="entry name" value="P-loop containing nucleoside triphosphate hydrolases"/>
    <property type="match status" value="1"/>
</dbReference>
<dbReference type="InterPro" id="IPR052736">
    <property type="entry name" value="Stf3_sulfotransferase"/>
</dbReference>